<evidence type="ECO:0000313" key="2">
    <source>
        <dbReference type="EMBL" id="MBP5857337.1"/>
    </source>
</evidence>
<dbReference type="Proteomes" id="UP000672602">
    <property type="component" value="Unassembled WGS sequence"/>
</dbReference>
<organism evidence="2 3">
    <name type="scientific">Marivibrio halodurans</name>
    <dbReference type="NCBI Taxonomy" id="2039722"/>
    <lineage>
        <taxon>Bacteria</taxon>
        <taxon>Pseudomonadati</taxon>
        <taxon>Pseudomonadota</taxon>
        <taxon>Alphaproteobacteria</taxon>
        <taxon>Rhodospirillales</taxon>
        <taxon>Rhodospirillaceae</taxon>
        <taxon>Marivibrio</taxon>
    </lineage>
</organism>
<evidence type="ECO:0000256" key="1">
    <source>
        <dbReference type="SAM" id="Phobius"/>
    </source>
</evidence>
<accession>A0A8J7V2W7</accession>
<dbReference type="AlphaFoldDB" id="A0A8J7V2W7"/>
<reference evidence="2" key="1">
    <citation type="submission" date="2021-04" db="EMBL/GenBank/DDBJ databases">
        <authorList>
            <person name="Zhang D.-C."/>
        </authorList>
    </citation>
    <scope>NUCLEOTIDE SEQUENCE</scope>
    <source>
        <strain evidence="2">CGMCC 1.15697</strain>
    </source>
</reference>
<name>A0A8J7V2W7_9PROT</name>
<gene>
    <name evidence="2" type="ORF">KAJ83_09985</name>
</gene>
<keyword evidence="1" id="KW-1133">Transmembrane helix</keyword>
<dbReference type="RefSeq" id="WP_210681924.1">
    <property type="nucleotide sequence ID" value="NZ_JAGMWN010000004.1"/>
</dbReference>
<comment type="caution">
    <text evidence="2">The sequence shown here is derived from an EMBL/GenBank/DDBJ whole genome shotgun (WGS) entry which is preliminary data.</text>
</comment>
<keyword evidence="1" id="KW-0812">Transmembrane</keyword>
<feature type="transmembrane region" description="Helical" evidence="1">
    <location>
        <begin position="58"/>
        <end position="82"/>
    </location>
</feature>
<proteinExistence type="predicted"/>
<evidence type="ECO:0000313" key="3">
    <source>
        <dbReference type="Proteomes" id="UP000672602"/>
    </source>
</evidence>
<dbReference type="EMBL" id="JAGMWN010000004">
    <property type="protein sequence ID" value="MBP5857337.1"/>
    <property type="molecule type" value="Genomic_DNA"/>
</dbReference>
<keyword evidence="1" id="KW-0472">Membrane</keyword>
<sequence>MRRTDMGVSTKYTKRKIRLDRGDTLGGTVPLSLRNHVQPDVGFGERRFSRRRRGGSNAVSWILTILLALVLAIAIGLAIGALDQPGQGEGGGLLPTLKSWINAFMERMRGLFPG</sequence>
<protein>
    <submittedName>
        <fullName evidence="2">Uncharacterized protein</fullName>
    </submittedName>
</protein>
<keyword evidence="3" id="KW-1185">Reference proteome</keyword>